<protein>
    <recommendedName>
        <fullName evidence="3">F-box domain-containing protein</fullName>
    </recommendedName>
</protein>
<comment type="caution">
    <text evidence="1">The sequence shown here is derived from an EMBL/GenBank/DDBJ whole genome shotgun (WGS) entry which is preliminary data.</text>
</comment>
<dbReference type="SUPFAM" id="SSF52047">
    <property type="entry name" value="RNI-like"/>
    <property type="match status" value="1"/>
</dbReference>
<organism evidence="1 2">
    <name type="scientific">Mycena metata</name>
    <dbReference type="NCBI Taxonomy" id="1033252"/>
    <lineage>
        <taxon>Eukaryota</taxon>
        <taxon>Fungi</taxon>
        <taxon>Dikarya</taxon>
        <taxon>Basidiomycota</taxon>
        <taxon>Agaricomycotina</taxon>
        <taxon>Agaricomycetes</taxon>
        <taxon>Agaricomycetidae</taxon>
        <taxon>Agaricales</taxon>
        <taxon>Marasmiineae</taxon>
        <taxon>Mycenaceae</taxon>
        <taxon>Mycena</taxon>
    </lineage>
</organism>
<dbReference type="Gene3D" id="3.80.10.10">
    <property type="entry name" value="Ribonuclease Inhibitor"/>
    <property type="match status" value="1"/>
</dbReference>
<reference evidence="1" key="1">
    <citation type="submission" date="2023-03" db="EMBL/GenBank/DDBJ databases">
        <title>Massive genome expansion in bonnet fungi (Mycena s.s.) driven by repeated elements and novel gene families across ecological guilds.</title>
        <authorList>
            <consortium name="Lawrence Berkeley National Laboratory"/>
            <person name="Harder C.B."/>
            <person name="Miyauchi S."/>
            <person name="Viragh M."/>
            <person name="Kuo A."/>
            <person name="Thoen E."/>
            <person name="Andreopoulos B."/>
            <person name="Lu D."/>
            <person name="Skrede I."/>
            <person name="Drula E."/>
            <person name="Henrissat B."/>
            <person name="Morin E."/>
            <person name="Kohler A."/>
            <person name="Barry K."/>
            <person name="LaButti K."/>
            <person name="Morin E."/>
            <person name="Salamov A."/>
            <person name="Lipzen A."/>
            <person name="Mereny Z."/>
            <person name="Hegedus B."/>
            <person name="Baldrian P."/>
            <person name="Stursova M."/>
            <person name="Weitz H."/>
            <person name="Taylor A."/>
            <person name="Grigoriev I.V."/>
            <person name="Nagy L.G."/>
            <person name="Martin F."/>
            <person name="Kauserud H."/>
        </authorList>
    </citation>
    <scope>NUCLEOTIDE SEQUENCE</scope>
    <source>
        <strain evidence="1">CBHHK182m</strain>
    </source>
</reference>
<evidence type="ECO:0000313" key="2">
    <source>
        <dbReference type="Proteomes" id="UP001215598"/>
    </source>
</evidence>
<dbReference type="AlphaFoldDB" id="A0AAD7HSK7"/>
<dbReference type="InterPro" id="IPR032675">
    <property type="entry name" value="LRR_dom_sf"/>
</dbReference>
<evidence type="ECO:0000313" key="1">
    <source>
        <dbReference type="EMBL" id="KAJ7727239.1"/>
    </source>
</evidence>
<accession>A0AAD7HSK7</accession>
<proteinExistence type="predicted"/>
<name>A0AAD7HSK7_9AGAR</name>
<dbReference type="EMBL" id="JARKIB010000181">
    <property type="protein sequence ID" value="KAJ7727239.1"/>
    <property type="molecule type" value="Genomic_DNA"/>
</dbReference>
<gene>
    <name evidence="1" type="ORF">B0H16DRAFT_1697804</name>
</gene>
<evidence type="ECO:0008006" key="3">
    <source>
        <dbReference type="Google" id="ProtNLM"/>
    </source>
</evidence>
<sequence length="522" mass="57970">MLAWKAAQAASSFASQQTFSILAFVTGPLRRKRDPSKSGAEWDEVARNRLSTSAARILSAGIAPDSRLCKPTGSEIESAQSITNPYSKFAGIKVKSAFLLSQSDDSQQLHSNLPVQKLFEKLGMSVRELEARVDEMSADTEMKKQLRVVKQRQLNSLRDPLAVSRLPLEISSEIFLQCLPEHSPWLPQRPTPRSAPMLLMSICNTWSDIALSTSALWSTIHLETPTAEILRLWLQRARDHACSVTLRRALDPAVANFLTEYGVKLKHLEIHDEDPVGSLALAARGSFPGLETLTICTLMNRDGEEYTHLNDVIQLLRLTPNLVECTLNTLYTYDDTGAPTILVLPLLTCMNFAQTVTAAPPWIDSSDNILVHLSLPALQTLFIAFNCISSADFLLFLERSSPPLQKLVIGVVHAIELPFPELDRYLRLLPSLTSLELYTTGKTVANDLFCALADSPSPFLPNLQHLKIYQKTTDPSHQALLPAPIRHSFQRSLLAARASLPLYSGLHIRFPIPPLMRMSLLL</sequence>
<keyword evidence="2" id="KW-1185">Reference proteome</keyword>
<dbReference type="Proteomes" id="UP001215598">
    <property type="component" value="Unassembled WGS sequence"/>
</dbReference>